<dbReference type="STRING" id="984485.A0A1E4RLZ0"/>
<accession>A0A1E4RLZ0</accession>
<dbReference type="RefSeq" id="XP_020077350.1">
    <property type="nucleotide sequence ID" value="XM_020219012.1"/>
</dbReference>
<dbReference type="GO" id="GO:0034605">
    <property type="term" value="P:cellular response to heat"/>
    <property type="evidence" value="ECO:0007669"/>
    <property type="project" value="TreeGrafter"/>
</dbReference>
<dbReference type="Gene3D" id="3.30.70.1020">
    <property type="entry name" value="Trehalose-6-phosphate phosphatase related protein, domain 2"/>
    <property type="match status" value="1"/>
</dbReference>
<dbReference type="GeneID" id="30993562"/>
<dbReference type="Gene3D" id="3.40.50.1000">
    <property type="entry name" value="HAD superfamily/HAD-like"/>
    <property type="match status" value="1"/>
</dbReference>
<dbReference type="GO" id="GO:0006995">
    <property type="term" value="P:cellular response to nitrogen starvation"/>
    <property type="evidence" value="ECO:0007669"/>
    <property type="project" value="EnsemblFungi"/>
</dbReference>
<dbReference type="GO" id="GO:0003825">
    <property type="term" value="F:alpha,alpha-trehalose-phosphate synthase (UDP-forming) activity"/>
    <property type="evidence" value="ECO:0007669"/>
    <property type="project" value="TreeGrafter"/>
</dbReference>
<dbReference type="GO" id="GO:0005946">
    <property type="term" value="C:alpha,alpha-trehalose-phosphate synthase complex (UDP-forming)"/>
    <property type="evidence" value="ECO:0007669"/>
    <property type="project" value="EnsemblFungi"/>
</dbReference>
<comment type="similarity">
    <text evidence="1">In the N-terminal section; belongs to the glycosyltransferase 20 family.</text>
</comment>
<dbReference type="InterPro" id="IPR036412">
    <property type="entry name" value="HAD-like_sf"/>
</dbReference>
<feature type="region of interest" description="Disordered" evidence="3">
    <location>
        <begin position="856"/>
        <end position="888"/>
    </location>
</feature>
<dbReference type="InterPro" id="IPR001830">
    <property type="entry name" value="Glyco_trans_20"/>
</dbReference>
<dbReference type="FunFam" id="3.30.70.1020:FF:000002">
    <property type="entry name" value="Trehalose-6-phosphate synthase 2"/>
    <property type="match status" value="1"/>
</dbReference>
<dbReference type="AlphaFoldDB" id="A0A1E4RLZ0"/>
<sequence>MTATDIRIDQDKFGECYAYPSSRRVVSPKDFEGNDKLKLSGRVLNVLPLLPTQIYKTVDSSTNNEIWDVEPVRGNSALYSSQFFLDQQTEWETHLIGWTGELVNKVNSTTKVLSENIQDDPLYLDDRDKEELESRIRKCYKSDRIHPVWLLRRDQQRWRKYAENVLWPVFHYIQAPPSDGREEANAWHDYVKFNEVYFKKIKSIYKPGDIIWIHDYYLLLLPQLLRMEFPNAYIGLYIHAPFPSSEYFRCLSKRSHLLDGMLGADKIAFQSESFQRHFLSCCSRVLGFDVTKDKVLAYGTNISVETLPIGIDTEKIEHDAFSKDSGVDKKVKALKQIYHDKKIIVGRDRLDSVRGVIQKLQAFETFLQMYPEWRDKVVLIQVSSPGFSHSSKIESKVTELVNHINSEYGNLNSTPVLHYQMRINKDEYLALLRVADLCLITSVRDGMNTTSLEFVICQKNNHSPLVLSEFTGTASVLDSAILVNPWDSVGIAKTINDCFSMSSKDLDSLETVLYKKVTSNTIQNWTSNFLTHLIQQVDSSHQSFYTPALNRPLLLNNYKNSERRLFLFDYDGTLTPIVKDPAAAIPSSRLNKILDALAADPKNQIWVISGRDQAFLDKWLGSKNIGLSAEHGCFMKDVGEKKWANLAAAFDMSWQVKVDEVFHKYTEKTPGSNIERKKVALTWHYRRADPELGSFQAEHCIKELKESVAKEYDVEIMSGKANIEVRPRFVNKGEIVKRLVLNPHGAKQDTHSVHKTRDDVPIDQLPDFMMCLGDDMTDEDMFRSLKEIEAEWHLKDLPKNKFGSYGVYPIAVGPASKQTIATSHLNEPAQVLETLGLLTGHVSLFESAGSVDLDDRGHITNSESSERSKSAIKAASLKRDASLNSTKR</sequence>
<dbReference type="CDD" id="cd03788">
    <property type="entry name" value="GT20_TPS"/>
    <property type="match status" value="1"/>
</dbReference>
<dbReference type="SUPFAM" id="SSF56784">
    <property type="entry name" value="HAD-like"/>
    <property type="match status" value="1"/>
</dbReference>
<dbReference type="CDD" id="cd01627">
    <property type="entry name" value="HAD_TPP"/>
    <property type="match status" value="1"/>
</dbReference>
<dbReference type="InterPro" id="IPR023214">
    <property type="entry name" value="HAD_sf"/>
</dbReference>
<keyword evidence="5" id="KW-1185">Reference proteome</keyword>
<dbReference type="GO" id="GO:0005829">
    <property type="term" value="C:cytosol"/>
    <property type="evidence" value="ECO:0007669"/>
    <property type="project" value="TreeGrafter"/>
</dbReference>
<dbReference type="GO" id="GO:0031505">
    <property type="term" value="P:fungal-type cell wall organization"/>
    <property type="evidence" value="ECO:0007669"/>
    <property type="project" value="TreeGrafter"/>
</dbReference>
<dbReference type="NCBIfam" id="TIGR00685">
    <property type="entry name" value="T6PP"/>
    <property type="match status" value="1"/>
</dbReference>
<reference evidence="5" key="1">
    <citation type="submission" date="2016-05" db="EMBL/GenBank/DDBJ databases">
        <title>Comparative genomics of biotechnologically important yeasts.</title>
        <authorList>
            <consortium name="DOE Joint Genome Institute"/>
            <person name="Riley R."/>
            <person name="Haridas S."/>
            <person name="Wolfe K.H."/>
            <person name="Lopes M.R."/>
            <person name="Hittinger C.T."/>
            <person name="Goker M."/>
            <person name="Salamov A."/>
            <person name="Wisecaver J."/>
            <person name="Long T.M."/>
            <person name="Aerts A.L."/>
            <person name="Barry K."/>
            <person name="Choi C."/>
            <person name="Clum A."/>
            <person name="Coughlan A.Y."/>
            <person name="Deshpande S."/>
            <person name="Douglass A.P."/>
            <person name="Hanson S.J."/>
            <person name="Klenk H.-P."/>
            <person name="Labutti K."/>
            <person name="Lapidus A."/>
            <person name="Lindquist E."/>
            <person name="Lipzen A."/>
            <person name="Meier-Kolthoff J.P."/>
            <person name="Ohm R.A."/>
            <person name="Otillar R.P."/>
            <person name="Pangilinan J."/>
            <person name="Peng Y."/>
            <person name="Rokas A."/>
            <person name="Rosa C.A."/>
            <person name="Scheuner C."/>
            <person name="Sibirny A.A."/>
            <person name="Slot J.C."/>
            <person name="Stielow J.B."/>
            <person name="Sun H."/>
            <person name="Kurtzman C.P."/>
            <person name="Blackwell M."/>
            <person name="Grigoriev I.V."/>
            <person name="Jeffries T.W."/>
        </authorList>
    </citation>
    <scope>NUCLEOTIDE SEQUENCE [LARGE SCALE GENOMIC DNA]</scope>
    <source>
        <strain evidence="5">NRRL Y-1933</strain>
    </source>
</reference>
<gene>
    <name evidence="4" type="ORF">HYPBUDRAFT_11395</name>
</gene>
<dbReference type="NCBIfam" id="TIGR01484">
    <property type="entry name" value="HAD-SF-IIB"/>
    <property type="match status" value="1"/>
</dbReference>
<dbReference type="PANTHER" id="PTHR10788:SF123">
    <property type="entry name" value="TREHALOSE-PHOSPHATASE"/>
    <property type="match status" value="1"/>
</dbReference>
<evidence type="ECO:0000256" key="3">
    <source>
        <dbReference type="SAM" id="MobiDB-lite"/>
    </source>
</evidence>
<name>A0A1E4RLZ0_9ASCO</name>
<dbReference type="Gene3D" id="3.40.50.2000">
    <property type="entry name" value="Glycogen Phosphorylase B"/>
    <property type="match status" value="2"/>
</dbReference>
<evidence type="ECO:0000313" key="5">
    <source>
        <dbReference type="Proteomes" id="UP000095085"/>
    </source>
</evidence>
<dbReference type="OrthoDB" id="755951at2759"/>
<dbReference type="Proteomes" id="UP000095085">
    <property type="component" value="Unassembled WGS sequence"/>
</dbReference>
<dbReference type="GO" id="GO:0005992">
    <property type="term" value="P:trehalose biosynthetic process"/>
    <property type="evidence" value="ECO:0007669"/>
    <property type="project" value="EnsemblFungi"/>
</dbReference>
<dbReference type="InterPro" id="IPR003337">
    <property type="entry name" value="Trehalose_PPase"/>
</dbReference>
<dbReference type="Pfam" id="PF02358">
    <property type="entry name" value="Trehalose_PPase"/>
    <property type="match status" value="1"/>
</dbReference>
<proteinExistence type="inferred from homology"/>
<evidence type="ECO:0000256" key="2">
    <source>
        <dbReference type="ARBA" id="ARBA00006330"/>
    </source>
</evidence>
<dbReference type="InterPro" id="IPR006379">
    <property type="entry name" value="HAD-SF_hydro_IIB"/>
</dbReference>
<comment type="similarity">
    <text evidence="2">In the C-terminal section; belongs to the trehalose phosphatase family.</text>
</comment>
<organism evidence="4 5">
    <name type="scientific">Hyphopichia burtonii NRRL Y-1933</name>
    <dbReference type="NCBI Taxonomy" id="984485"/>
    <lineage>
        <taxon>Eukaryota</taxon>
        <taxon>Fungi</taxon>
        <taxon>Dikarya</taxon>
        <taxon>Ascomycota</taxon>
        <taxon>Saccharomycotina</taxon>
        <taxon>Pichiomycetes</taxon>
        <taxon>Debaryomycetaceae</taxon>
        <taxon>Hyphopichia</taxon>
    </lineage>
</organism>
<evidence type="ECO:0000256" key="1">
    <source>
        <dbReference type="ARBA" id="ARBA00005409"/>
    </source>
</evidence>
<dbReference type="FunFam" id="3.40.50.2000:FF:000036">
    <property type="entry name" value="Alpha,alpha-trehalose-phosphate synthase subunit Tps2"/>
    <property type="match status" value="1"/>
</dbReference>
<dbReference type="SUPFAM" id="SSF53756">
    <property type="entry name" value="UDP-Glycosyltransferase/glycogen phosphorylase"/>
    <property type="match status" value="1"/>
</dbReference>
<dbReference type="Pfam" id="PF00982">
    <property type="entry name" value="Glyco_transf_20"/>
    <property type="match status" value="1"/>
</dbReference>
<dbReference type="GO" id="GO:0004805">
    <property type="term" value="F:trehalose-phosphatase activity"/>
    <property type="evidence" value="ECO:0007669"/>
    <property type="project" value="EnsemblFungi"/>
</dbReference>
<protein>
    <submittedName>
        <fullName evidence="4">Threalose-6-phosphate phosphatase</fullName>
    </submittedName>
</protein>
<feature type="compositionally biased region" description="Basic and acidic residues" evidence="3">
    <location>
        <begin position="856"/>
        <end position="869"/>
    </location>
</feature>
<dbReference type="EMBL" id="KV454540">
    <property type="protein sequence ID" value="ODV68283.1"/>
    <property type="molecule type" value="Genomic_DNA"/>
</dbReference>
<dbReference type="GO" id="GO:0010508">
    <property type="term" value="P:positive regulation of autophagy"/>
    <property type="evidence" value="ECO:0007669"/>
    <property type="project" value="EnsemblFungi"/>
</dbReference>
<dbReference type="FunFam" id="3.40.50.2000:FF:000131">
    <property type="entry name" value="Trehalose-6-phosphate phosphatase"/>
    <property type="match status" value="1"/>
</dbReference>
<evidence type="ECO:0000313" key="4">
    <source>
        <dbReference type="EMBL" id="ODV68283.1"/>
    </source>
</evidence>
<dbReference type="PANTHER" id="PTHR10788">
    <property type="entry name" value="TREHALOSE-6-PHOSPHATE SYNTHASE"/>
    <property type="match status" value="1"/>
</dbReference>